<reference evidence="2 3" key="1">
    <citation type="submission" date="2021-12" db="EMBL/GenBank/DDBJ databases">
        <title>Discovery of the Pendulisporaceae a myxobacterial family with distinct sporulation behavior and unique specialized metabolism.</title>
        <authorList>
            <person name="Garcia R."/>
            <person name="Popoff A."/>
            <person name="Bader C.D."/>
            <person name="Loehr J."/>
            <person name="Walesch S."/>
            <person name="Walt C."/>
            <person name="Boldt J."/>
            <person name="Bunk B."/>
            <person name="Haeckl F.J.F.P.J."/>
            <person name="Gunesch A.P."/>
            <person name="Birkelbach J."/>
            <person name="Nuebel U."/>
            <person name="Pietschmann T."/>
            <person name="Bach T."/>
            <person name="Mueller R."/>
        </authorList>
    </citation>
    <scope>NUCLEOTIDE SEQUENCE [LARGE SCALE GENOMIC DNA]</scope>
    <source>
        <strain evidence="2 3">MSr12523</strain>
    </source>
</reference>
<evidence type="ECO:0000313" key="2">
    <source>
        <dbReference type="EMBL" id="WXA99183.1"/>
    </source>
</evidence>
<dbReference type="Proteomes" id="UP001379533">
    <property type="component" value="Chromosome"/>
</dbReference>
<evidence type="ECO:0000256" key="1">
    <source>
        <dbReference type="SAM" id="MobiDB-lite"/>
    </source>
</evidence>
<evidence type="ECO:0000313" key="3">
    <source>
        <dbReference type="Proteomes" id="UP001379533"/>
    </source>
</evidence>
<gene>
    <name evidence="2" type="ORF">LZC95_20460</name>
</gene>
<keyword evidence="3" id="KW-1185">Reference proteome</keyword>
<proteinExistence type="predicted"/>
<feature type="region of interest" description="Disordered" evidence="1">
    <location>
        <begin position="211"/>
        <end position="233"/>
    </location>
</feature>
<dbReference type="RefSeq" id="WP_394849817.1">
    <property type="nucleotide sequence ID" value="NZ_CP089982.1"/>
</dbReference>
<protein>
    <submittedName>
        <fullName evidence="2">Uncharacterized protein</fullName>
    </submittedName>
</protein>
<dbReference type="EMBL" id="CP089982">
    <property type="protein sequence ID" value="WXA99183.1"/>
    <property type="molecule type" value="Genomic_DNA"/>
</dbReference>
<sequence>MLSALDVGGDESTVAPAPLREIDVVLGKPLIGSGSLLVGRYYKASYVSCMSNRSASPAIIHFVVRYLEWLLKRDFQGRYGTVEAQKVLQPFGLSQPMIALILKGKAIGLTSILNIADYAKVSFDTVIGRVLPPEDSRFPNLERLVAQNPGAYSPGAVAIARGLPIKNDLTMDQWRELLAEITLYQLKLAERLEPPTETVIASIEPLPTRLRMPEPPSPIAPVANLADRERKPE</sequence>
<organism evidence="2 3">
    <name type="scientific">Pendulispora brunnea</name>
    <dbReference type="NCBI Taxonomy" id="2905690"/>
    <lineage>
        <taxon>Bacteria</taxon>
        <taxon>Pseudomonadati</taxon>
        <taxon>Myxococcota</taxon>
        <taxon>Myxococcia</taxon>
        <taxon>Myxococcales</taxon>
        <taxon>Sorangiineae</taxon>
        <taxon>Pendulisporaceae</taxon>
        <taxon>Pendulispora</taxon>
    </lineage>
</organism>
<name>A0ABZ2KKJ8_9BACT</name>
<accession>A0ABZ2KKJ8</accession>